<proteinExistence type="predicted"/>
<keyword evidence="1" id="KW-1133">Transmembrane helix</keyword>
<dbReference type="Proteomes" id="UP000501518">
    <property type="component" value="Chromosome"/>
</dbReference>
<accession>A0A6G8KTV2</accession>
<dbReference type="Gene3D" id="3.10.350.10">
    <property type="entry name" value="LysM domain"/>
    <property type="match status" value="1"/>
</dbReference>
<sequence>MSVPAGSLFIRPANFRSNPFSHRCSRGLDISSNMSLNSTCVRVSGLTEGSRQAGTQRNSLLGKTGSEEDTMSTAAMNAWSRTGAEHRTWRLTPRGKQGLRLLRTIAMAAVIAGAAALLVLMVRPQQAIGSAEPVVPAETVVVEQGQSLWTIATEATGSGDPRDTMQAIIEMNGLETSVVHPGQELEVPAR</sequence>
<evidence type="ECO:0000259" key="2">
    <source>
        <dbReference type="PROSITE" id="PS51782"/>
    </source>
</evidence>
<keyword evidence="1" id="KW-0472">Membrane</keyword>
<dbReference type="Pfam" id="PF01476">
    <property type="entry name" value="LysM"/>
    <property type="match status" value="1"/>
</dbReference>
<dbReference type="SMART" id="SM00257">
    <property type="entry name" value="LysM"/>
    <property type="match status" value="1"/>
</dbReference>
<keyword evidence="1" id="KW-0812">Transmembrane</keyword>
<evidence type="ECO:0000313" key="4">
    <source>
        <dbReference type="Proteomes" id="UP000501518"/>
    </source>
</evidence>
<dbReference type="KEGG" id="blut:EW640_01200"/>
<dbReference type="PROSITE" id="PS51782">
    <property type="entry name" value="LYSM"/>
    <property type="match status" value="1"/>
</dbReference>
<feature type="transmembrane region" description="Helical" evidence="1">
    <location>
        <begin position="101"/>
        <end position="122"/>
    </location>
</feature>
<evidence type="ECO:0000313" key="3">
    <source>
        <dbReference type="EMBL" id="QIN28051.1"/>
    </source>
</evidence>
<feature type="domain" description="LysM" evidence="2">
    <location>
        <begin position="138"/>
        <end position="187"/>
    </location>
</feature>
<dbReference type="InterPro" id="IPR036779">
    <property type="entry name" value="LysM_dom_sf"/>
</dbReference>
<dbReference type="AlphaFoldDB" id="A0A6G8KTV2"/>
<dbReference type="EMBL" id="CP035810">
    <property type="protein sequence ID" value="QIN28051.1"/>
    <property type="molecule type" value="Genomic_DNA"/>
</dbReference>
<evidence type="ECO:0000256" key="1">
    <source>
        <dbReference type="SAM" id="Phobius"/>
    </source>
</evidence>
<dbReference type="CDD" id="cd00118">
    <property type="entry name" value="LysM"/>
    <property type="match status" value="1"/>
</dbReference>
<name>A0A6G8KTV2_9MICO</name>
<gene>
    <name evidence="3" type="ORF">EW640_01200</name>
</gene>
<protein>
    <submittedName>
        <fullName evidence="3">LysM peptidoglycan-binding domain-containing protein</fullName>
    </submittedName>
</protein>
<dbReference type="InterPro" id="IPR018392">
    <property type="entry name" value="LysM"/>
</dbReference>
<organism evidence="3 4">
    <name type="scientific">Brevibacterium luteolum</name>
    <dbReference type="NCBI Taxonomy" id="199591"/>
    <lineage>
        <taxon>Bacteria</taxon>
        <taxon>Bacillati</taxon>
        <taxon>Actinomycetota</taxon>
        <taxon>Actinomycetes</taxon>
        <taxon>Micrococcales</taxon>
        <taxon>Brevibacteriaceae</taxon>
        <taxon>Brevibacterium</taxon>
    </lineage>
</organism>
<reference evidence="3 4" key="1">
    <citation type="submission" date="2019-02" db="EMBL/GenBank/DDBJ databases">
        <title>Complete Genome Sequence and Methylome Analysis of Brevibacterium luteolum NEB1784.</title>
        <authorList>
            <person name="Fomenkov A."/>
            <person name="Roberts R.J."/>
        </authorList>
    </citation>
    <scope>NUCLEOTIDE SEQUENCE [LARGE SCALE GENOMIC DNA]</scope>
    <source>
        <strain evidence="3 4">NEB1784</strain>
    </source>
</reference>